<dbReference type="Pfam" id="PF13439">
    <property type="entry name" value="Glyco_transf_4"/>
    <property type="match status" value="1"/>
</dbReference>
<comment type="caution">
    <text evidence="2">The sequence shown here is derived from an EMBL/GenBank/DDBJ whole genome shotgun (WGS) entry which is preliminary data.</text>
</comment>
<dbReference type="SUPFAM" id="SSF53756">
    <property type="entry name" value="UDP-Glycosyltransferase/glycogen phosphorylase"/>
    <property type="match status" value="1"/>
</dbReference>
<proteinExistence type="predicted"/>
<reference evidence="2 3" key="1">
    <citation type="journal article" date="2011" name="J. Bacteriol.">
        <title>Genome sequence of Chthoniobacter flavus Ellin428, an aerobic heterotrophic soil bacterium.</title>
        <authorList>
            <person name="Kant R."/>
            <person name="van Passel M.W."/>
            <person name="Palva A."/>
            <person name="Lucas S."/>
            <person name="Lapidus A."/>
            <person name="Glavina Del Rio T."/>
            <person name="Dalin E."/>
            <person name="Tice H."/>
            <person name="Bruce D."/>
            <person name="Goodwin L."/>
            <person name="Pitluck S."/>
            <person name="Larimer F.W."/>
            <person name="Land M.L."/>
            <person name="Hauser L."/>
            <person name="Sangwan P."/>
            <person name="de Vos W.M."/>
            <person name="Janssen P.H."/>
            <person name="Smidt H."/>
        </authorList>
    </citation>
    <scope>NUCLEOTIDE SEQUENCE [LARGE SCALE GENOMIC DNA]</scope>
    <source>
        <strain evidence="2 3">Ellin428</strain>
    </source>
</reference>
<accession>B4CW20</accession>
<dbReference type="Proteomes" id="UP000005824">
    <property type="component" value="Unassembled WGS sequence"/>
</dbReference>
<dbReference type="CDD" id="cd03794">
    <property type="entry name" value="GT4_WbuB-like"/>
    <property type="match status" value="1"/>
</dbReference>
<protein>
    <submittedName>
        <fullName evidence="2">Colanic acid biosynthesis glycosyl transferase, putative</fullName>
    </submittedName>
</protein>
<dbReference type="PANTHER" id="PTHR45947:SF3">
    <property type="entry name" value="SULFOQUINOVOSYL TRANSFERASE SQD2"/>
    <property type="match status" value="1"/>
</dbReference>
<dbReference type="InterPro" id="IPR050194">
    <property type="entry name" value="Glycosyltransferase_grp1"/>
</dbReference>
<dbReference type="PANTHER" id="PTHR45947">
    <property type="entry name" value="SULFOQUINOVOSYL TRANSFERASE SQD2"/>
    <property type="match status" value="1"/>
</dbReference>
<evidence type="ECO:0000259" key="1">
    <source>
        <dbReference type="Pfam" id="PF13439"/>
    </source>
</evidence>
<dbReference type="Gene3D" id="3.40.50.2000">
    <property type="entry name" value="Glycogen Phosphorylase B"/>
    <property type="match status" value="2"/>
</dbReference>
<evidence type="ECO:0000313" key="2">
    <source>
        <dbReference type="EMBL" id="EDY21612.1"/>
    </source>
</evidence>
<keyword evidence="3" id="KW-1185">Reference proteome</keyword>
<sequence>MRILFLNQYFPPDPAPTGVLLRELADRLQAAGHAVDFVAARQDYRAGQRKGGRMLREAKALGRMLLDGIRRPRPDVVISASSPPCLLLVATLVAFWHRAKSVHWIMDLYPEIAVSLGEIREGLLAKMIGKAMGWAYRRARAVVVLDEDMADRVRRYGVSPEVIGVWVFAPVIAQAQRATAEPMEPWTWIYSGNLGRAHEWETLLAAQEILEKRGAGIRLLFQGGGPSRPAAEARAAEIGLQQCEWKGYVDEAELPDALRRGQVLAVTQLPAAQGMLWPSKLGLILSLPRPILWVGPIDGAIARKLGSLPHAGVFAPGQAEQVADWLFALKNTPGETAQPGIDPREHREAMLRAWERLLEKCL</sequence>
<dbReference type="InParanoid" id="B4CW20"/>
<dbReference type="STRING" id="497964.CfE428DRAFT_0857"/>
<evidence type="ECO:0000313" key="3">
    <source>
        <dbReference type="Proteomes" id="UP000005824"/>
    </source>
</evidence>
<dbReference type="InterPro" id="IPR028098">
    <property type="entry name" value="Glyco_trans_4-like_N"/>
</dbReference>
<dbReference type="GO" id="GO:0016757">
    <property type="term" value="F:glycosyltransferase activity"/>
    <property type="evidence" value="ECO:0007669"/>
    <property type="project" value="UniProtKB-ARBA"/>
</dbReference>
<dbReference type="AlphaFoldDB" id="B4CW20"/>
<dbReference type="RefSeq" id="WP_006978184.1">
    <property type="nucleotide sequence ID" value="NZ_ABVL01000002.1"/>
</dbReference>
<keyword evidence="2" id="KW-0808">Transferase</keyword>
<name>B4CW20_9BACT</name>
<organism evidence="2 3">
    <name type="scientific">Chthoniobacter flavus Ellin428</name>
    <dbReference type="NCBI Taxonomy" id="497964"/>
    <lineage>
        <taxon>Bacteria</taxon>
        <taxon>Pseudomonadati</taxon>
        <taxon>Verrucomicrobiota</taxon>
        <taxon>Spartobacteria</taxon>
        <taxon>Chthoniobacterales</taxon>
        <taxon>Chthoniobacteraceae</taxon>
        <taxon>Chthoniobacter</taxon>
    </lineage>
</organism>
<dbReference type="eggNOG" id="COG0438">
    <property type="taxonomic scope" value="Bacteria"/>
</dbReference>
<dbReference type="EMBL" id="ABVL01000002">
    <property type="protein sequence ID" value="EDY21612.1"/>
    <property type="molecule type" value="Genomic_DNA"/>
</dbReference>
<gene>
    <name evidence="2" type="ORF">CfE428DRAFT_0857</name>
</gene>
<feature type="domain" description="Glycosyltransferase subfamily 4-like N-terminal" evidence="1">
    <location>
        <begin position="19"/>
        <end position="166"/>
    </location>
</feature>